<accession>A0ACD3ZNG2</accession>
<protein>
    <submittedName>
        <fullName evidence="1">Uncharacterized protein</fullName>
    </submittedName>
</protein>
<reference evidence="1" key="1">
    <citation type="submission" date="2021-11" db="EMBL/GenBank/DDBJ databases">
        <title>Fusarium solani-melongenae Genome sequencing and assembly.</title>
        <authorList>
            <person name="Xie S."/>
            <person name="Huang L."/>
            <person name="Zhang X."/>
        </authorList>
    </citation>
    <scope>NUCLEOTIDE SEQUENCE</scope>
    <source>
        <strain evidence="1">CRI 24-3</strain>
    </source>
</reference>
<keyword evidence="2" id="KW-1185">Reference proteome</keyword>
<dbReference type="EMBL" id="CP090040">
    <property type="protein sequence ID" value="UPL02855.1"/>
    <property type="molecule type" value="Genomic_DNA"/>
</dbReference>
<name>A0ACD3ZNG2_FUSSC</name>
<evidence type="ECO:0000313" key="1">
    <source>
        <dbReference type="EMBL" id="UPL02855.1"/>
    </source>
</evidence>
<organism evidence="1 2">
    <name type="scientific">Fusarium solani subsp. cucurbitae</name>
    <name type="common">Neocosmosporum cucurbitae</name>
    <dbReference type="NCBI Taxonomy" id="2747967"/>
    <lineage>
        <taxon>Eukaryota</taxon>
        <taxon>Fungi</taxon>
        <taxon>Dikarya</taxon>
        <taxon>Ascomycota</taxon>
        <taxon>Pezizomycotina</taxon>
        <taxon>Sordariomycetes</taxon>
        <taxon>Hypocreomycetidae</taxon>
        <taxon>Hypocreales</taxon>
        <taxon>Nectriaceae</taxon>
        <taxon>Fusarium</taxon>
        <taxon>Fusarium solani species complex</taxon>
    </lineage>
</organism>
<proteinExistence type="predicted"/>
<sequence>MWSGSFCYAMAEGVLTSRVNPSRPSPELLPSYLKPTELQLTISHPAMVAWINIAELRDRILANYASGPSFDRMWLDLMASAVVEVEDVSTIIADAGPGPGFFGVWNIFEAMKNRSQPRQRDFLITDLSENSPELSEVDSLGLLRAYKMPLPDSDKSASSSPQRQGHWNPLLSSPQLARRLYYHLELYNAHENWRINPSFFDTYPNLKWDGCYQYTGSGIGYYVRPAFSDRPSIQTFNKVITLFQSALMRMSC</sequence>
<gene>
    <name evidence="1" type="ORF">LCI18_013789</name>
</gene>
<evidence type="ECO:0000313" key="2">
    <source>
        <dbReference type="Proteomes" id="UP000830768"/>
    </source>
</evidence>
<dbReference type="Proteomes" id="UP000830768">
    <property type="component" value="Chromosome 12"/>
</dbReference>